<evidence type="ECO:0000256" key="6">
    <source>
        <dbReference type="ARBA" id="ARBA00023002"/>
    </source>
</evidence>
<dbReference type="RefSeq" id="YP_010801692.1">
    <property type="nucleotide sequence ID" value="NC_076967.1"/>
</dbReference>
<evidence type="ECO:0000313" key="12">
    <source>
        <dbReference type="Proteomes" id="UP001147731"/>
    </source>
</evidence>
<proteinExistence type="inferred from homology"/>
<dbReference type="Pfam" id="PF00317">
    <property type="entry name" value="Ribonuc_red_lgN"/>
    <property type="match status" value="1"/>
</dbReference>
<evidence type="ECO:0000256" key="2">
    <source>
        <dbReference type="ARBA" id="ARBA00022518"/>
    </source>
</evidence>
<dbReference type="GeneID" id="80540404"/>
<keyword evidence="4 8" id="KW-0547">Nucleotide-binding</keyword>
<dbReference type="GO" id="GO:0005524">
    <property type="term" value="F:ATP binding"/>
    <property type="evidence" value="ECO:0007669"/>
    <property type="project" value="UniProtKB-UniRule"/>
</dbReference>
<evidence type="ECO:0000256" key="9">
    <source>
        <dbReference type="RuleBase" id="RU003410"/>
    </source>
</evidence>
<dbReference type="InterPro" id="IPR034717">
    <property type="entry name" value="HSV_RIR1"/>
</dbReference>
<dbReference type="SUPFAM" id="SSF51998">
    <property type="entry name" value="PFL-like glycyl radical enzymes"/>
    <property type="match status" value="1"/>
</dbReference>
<evidence type="ECO:0000256" key="5">
    <source>
        <dbReference type="ARBA" id="ARBA00022840"/>
    </source>
</evidence>
<feature type="site" description="Important for electron transfer" evidence="8">
    <location>
        <position position="738"/>
    </location>
</feature>
<comment type="caution">
    <text evidence="8">Lacks conserved residue(s) required for the propagation of feature annotation.</text>
</comment>
<dbReference type="PANTHER" id="PTHR11573">
    <property type="entry name" value="RIBONUCLEOSIDE-DIPHOSPHATE REDUCTASE LARGE CHAIN"/>
    <property type="match status" value="1"/>
</dbReference>
<dbReference type="EC" id="1.17.4.1" evidence="8"/>
<dbReference type="InterPro" id="IPR039718">
    <property type="entry name" value="Rrm1"/>
</dbReference>
<evidence type="ECO:0000256" key="8">
    <source>
        <dbReference type="HAMAP-Rule" id="MF_04026"/>
    </source>
</evidence>
<comment type="catalytic activity">
    <reaction evidence="8 9">
        <text>a 2'-deoxyribonucleoside 5'-diphosphate + [thioredoxin]-disulfide + H2O = a ribonucleoside 5'-diphosphate + [thioredoxin]-dithiol</text>
        <dbReference type="Rhea" id="RHEA:23252"/>
        <dbReference type="Rhea" id="RHEA-COMP:10698"/>
        <dbReference type="Rhea" id="RHEA-COMP:10700"/>
        <dbReference type="ChEBI" id="CHEBI:15377"/>
        <dbReference type="ChEBI" id="CHEBI:29950"/>
        <dbReference type="ChEBI" id="CHEBI:50058"/>
        <dbReference type="ChEBI" id="CHEBI:57930"/>
        <dbReference type="ChEBI" id="CHEBI:73316"/>
        <dbReference type="EC" id="1.17.4.1"/>
    </reaction>
</comment>
<dbReference type="GO" id="GO:0006260">
    <property type="term" value="P:DNA replication"/>
    <property type="evidence" value="ECO:0007669"/>
    <property type="project" value="UniProtKB-KW"/>
</dbReference>
<feature type="binding site" evidence="8">
    <location>
        <begin position="215"/>
        <end position="216"/>
    </location>
    <ligand>
        <name>substrate</name>
    </ligand>
</feature>
<keyword evidence="5 8" id="KW-0067">ATP-binding</keyword>
<keyword evidence="12" id="KW-1185">Reference proteome</keyword>
<comment type="function">
    <text evidence="9">Provides the precursors necessary for DNA synthesis. Catalyzes the biosynthesis of deoxyribonucleotides from the corresponding ribonucleotides.</text>
</comment>
<feature type="binding site" evidence="8">
    <location>
        <position position="200"/>
    </location>
    <ligand>
        <name>substrate</name>
    </ligand>
</feature>
<dbReference type="KEGG" id="vg:80540404"/>
<dbReference type="InterPro" id="IPR000788">
    <property type="entry name" value="RNR_lg_C"/>
</dbReference>
<feature type="binding site" evidence="8">
    <location>
        <begin position="606"/>
        <end position="610"/>
    </location>
    <ligand>
        <name>substrate</name>
    </ligand>
</feature>
<dbReference type="Proteomes" id="UP001147731">
    <property type="component" value="Segment"/>
</dbReference>
<feature type="active site" description="Proton acceptor" evidence="8">
    <location>
        <position position="419"/>
    </location>
</feature>
<dbReference type="Gene3D" id="3.20.70.20">
    <property type="match status" value="1"/>
</dbReference>
<feature type="site" description="Important for electron transfer" evidence="8">
    <location>
        <position position="737"/>
    </location>
</feature>
<keyword evidence="2 8" id="KW-0244">Early protein</keyword>
<dbReference type="PANTHER" id="PTHR11573:SF6">
    <property type="entry name" value="RIBONUCLEOSIDE-DIPHOSPHATE REDUCTASE LARGE SUBUNIT"/>
    <property type="match status" value="1"/>
</dbReference>
<dbReference type="HAMAP" id="MF_04026">
    <property type="entry name" value="HSV_RIR1"/>
    <property type="match status" value="1"/>
</dbReference>
<feature type="active site" description="Proton acceptor" evidence="8">
    <location>
        <position position="415"/>
    </location>
</feature>
<organism evidence="11 12">
    <name type="scientific">Colobine gammaherpesvirus 1</name>
    <dbReference type="NCBI Taxonomy" id="2597325"/>
    <lineage>
        <taxon>Viruses</taxon>
        <taxon>Duplodnaviria</taxon>
        <taxon>Heunggongvirae</taxon>
        <taxon>Peploviricota</taxon>
        <taxon>Herviviricetes</taxon>
        <taxon>Herpesvirales</taxon>
        <taxon>Orthoherpesviridae</taxon>
        <taxon>Gammaherpesvirinae</taxon>
        <taxon>Rhadinovirus</taxon>
        <taxon>Rhadinovirus colobinegamma1</taxon>
    </lineage>
</organism>
<keyword evidence="3" id="KW-0235">DNA replication</keyword>
<dbReference type="GO" id="GO:0016032">
    <property type="term" value="P:viral process"/>
    <property type="evidence" value="ECO:0007669"/>
    <property type="project" value="UniProtKB-UniRule"/>
</dbReference>
<dbReference type="InterPro" id="IPR013346">
    <property type="entry name" value="NrdE_NrdA_C"/>
</dbReference>
<evidence type="ECO:0000256" key="7">
    <source>
        <dbReference type="ARBA" id="ARBA00023157"/>
    </source>
</evidence>
<feature type="site" description="Important for hydrogen atom transfer" evidence="8">
    <location>
        <position position="431"/>
    </location>
</feature>
<name>A0A5B8FKG4_9GAMA</name>
<dbReference type="GO" id="GO:0004748">
    <property type="term" value="F:ribonucleoside-diphosphate reductase activity, thioredoxin disulfide as acceptor"/>
    <property type="evidence" value="ECO:0007669"/>
    <property type="project" value="UniProtKB-UniRule"/>
</dbReference>
<gene>
    <name evidence="11" type="primary">ORF61</name>
    <name evidence="8" type="synonym">RIR1</name>
</gene>
<feature type="active site" description="Cysteine radical intermediate" evidence="8">
    <location>
        <position position="417"/>
    </location>
</feature>
<accession>A0A5B8FKG4</accession>
<evidence type="ECO:0000256" key="1">
    <source>
        <dbReference type="ARBA" id="ARBA00010406"/>
    </source>
</evidence>
<keyword evidence="6 8" id="KW-0560">Oxidoreductase</keyword>
<evidence type="ECO:0000256" key="3">
    <source>
        <dbReference type="ARBA" id="ARBA00022705"/>
    </source>
</evidence>
<dbReference type="GO" id="GO:0009263">
    <property type="term" value="P:deoxyribonucleotide biosynthetic process"/>
    <property type="evidence" value="ECO:0007669"/>
    <property type="project" value="UniProtKB-KW"/>
</dbReference>
<dbReference type="UniPathway" id="UPA00326"/>
<comment type="function">
    <text evidence="8">Ribonucleoside-diphosphate reductase holoenzyme provides the precursors necessary for viral DNA synthesis. Allows virus growth in non-dividing cells, as well as reactivation from latency in infected hosts. Catalyzes the biosynthesis of deoxyribonucleotides from the corresponding ribonucleotides.</text>
</comment>
<dbReference type="EMBL" id="MH932584">
    <property type="protein sequence ID" value="QDQ69272.1"/>
    <property type="molecule type" value="Genomic_DNA"/>
</dbReference>
<dbReference type="PRINTS" id="PR01183">
    <property type="entry name" value="RIBORDTASEM1"/>
</dbReference>
<evidence type="ECO:0000313" key="11">
    <source>
        <dbReference type="EMBL" id="QDQ69272.1"/>
    </source>
</evidence>
<dbReference type="PROSITE" id="PS00089">
    <property type="entry name" value="RIBORED_LARGE"/>
    <property type="match status" value="1"/>
</dbReference>
<evidence type="ECO:0000259" key="10">
    <source>
        <dbReference type="PROSITE" id="PS00089"/>
    </source>
</evidence>
<feature type="domain" description="Ribonucleotide reductase large subunit" evidence="10">
    <location>
        <begin position="584"/>
        <end position="606"/>
    </location>
</feature>
<feature type="site" description="Interacts with thioredoxin/glutaredoxin" evidence="8">
    <location>
        <position position="788"/>
    </location>
</feature>
<reference evidence="11" key="1">
    <citation type="journal article" date="2019" name="Emerg. Infect. Dis.">
        <title>Novel Virus Related to Kaposi's Sarcoma-Associated Herpesvirus from Colobus Monkey.</title>
        <authorList>
            <person name="Dhingra A."/>
            <person name="Ganzenmueller T."/>
            <person name="Hage E."/>
            <person name="Suarez N.M."/>
            <person name="Matz-Rensing K."/>
            <person name="Widmer D."/>
            <person name="Pohlmann S."/>
            <person name="Davison A.J."/>
            <person name="Schulz T.F."/>
            <person name="Kaul A."/>
        </authorList>
    </citation>
    <scope>NUCLEOTIDE SEQUENCE</scope>
    <source>
        <strain evidence="11">Hannover</strain>
    </source>
</reference>
<feature type="binding site" evidence="8">
    <location>
        <position position="246"/>
    </location>
    <ligand>
        <name>substrate</name>
    </ligand>
</feature>
<feature type="binding site" evidence="8">
    <location>
        <begin position="415"/>
        <end position="419"/>
    </location>
    <ligand>
        <name>substrate</name>
    </ligand>
</feature>
<sequence length="792" mass="89052">MSAKHDDVLLRDDRDVACPRPRPPLLSRLDFSVCAQSLIDSLKPTVGWDIRANAMAGRLWHQLMETRCVASLKQYVSVFSDALLPVVREFISNNVDPLEDLLCTYKQSKAYDDLLNVGYLSAVRFYDTYVLRTEGPSQVYESVTQMFLRMSVFVVCQCLEHPCLFRVMRHLISQPENMSELCIVEYVFSYLASQHVCCATPVMRSAGVRDGQLASCFILKPSMVDETQTLRALYDEMSPLLASKSGVGMDVTTFSKPKNVTSCLKLVDAQVKFFNDQNIRPVGTSVYMELWHNQICEFLSAKLPENTDRCHNLFQGVCVPSLFFRMYQSDPDATWYLFDPSEAPELVNLYGKPFEDEYWRLVAQGKHSGSMSLKSMMFNLINTIIKTGSPYVLLKEALNVHHWMETQGEAINCSNLCAEIVQSPKGNASVCNLANICLPKCLRPHGFVGNGAVGTQKLSFCFESLSDAVRAAVVITNACILGGFHPTNGVRRGQAERSLGIGVQGLADVFALLGHGFLDEESARLDRNIFECMYFTAVEMSHSIVVDGKGTPFKGWETSNLSKGKFHWQSWDGTEASFIPAHRWESLGQKIAKHGIFNSQFLAMMPTAGTSQLTGYSESVYPFFANISSRVTNKEEILRPNVSFFKRVLPEDLDVIRQCGGNVIDFPSPQKTRYWNFLTAFDYCPFQQLERARARAPFVDQSQSLSYFLKEDNVKNASYLRDLLLHGYLLGLKTIMYYCRIQKQSSLAALQCLIAPALPRHPGLDSDRAELPRSKKLEFGRDMSEVACVACQ</sequence>
<keyword evidence="9" id="KW-0215">Deoxyribonucleotide synthesis</keyword>
<dbReference type="NCBIfam" id="TIGR02506">
    <property type="entry name" value="NrdE_NrdA"/>
    <property type="match status" value="1"/>
</dbReference>
<comment type="similarity">
    <text evidence="1 8 9">Belongs to the ribonucleoside diphosphate reductase large chain family.</text>
</comment>
<keyword evidence="7 8" id="KW-1015">Disulfide bond</keyword>
<protein>
    <recommendedName>
        <fullName evidence="8">Ribonucleoside-diphosphate reductase large subunit</fullName>
        <shortName evidence="8">R1</shortName>
        <ecNumber evidence="8">1.17.4.1</ecNumber>
    </recommendedName>
    <alternativeName>
        <fullName evidence="8">Ribonucleotide reductase large subunit</fullName>
    </alternativeName>
</protein>
<feature type="site" description="Important for hydrogen atom transfer" evidence="8">
    <location>
        <position position="216"/>
    </location>
</feature>
<evidence type="ECO:0000256" key="4">
    <source>
        <dbReference type="ARBA" id="ARBA00022741"/>
    </source>
</evidence>
<comment type="subunit">
    <text evidence="8">Heterotetramer composed of a homodimer of the large subunit (R1) and a homodimer of the small subunit (R2). Larger multisubunit protein complex are also active, composed of (R1)n(R2)n.</text>
</comment>
<dbReference type="InterPro" id="IPR013509">
    <property type="entry name" value="RNR_lsu_N"/>
</dbReference>
<dbReference type="Pfam" id="PF02867">
    <property type="entry name" value="Ribonuc_red_lgC"/>
    <property type="match status" value="1"/>
</dbReference>